<dbReference type="EMBL" id="LRXL01000026">
    <property type="protein sequence ID" value="OAB80336.1"/>
    <property type="molecule type" value="Genomic_DNA"/>
</dbReference>
<dbReference type="CDD" id="cd05379">
    <property type="entry name" value="CAP_bacterial"/>
    <property type="match status" value="1"/>
</dbReference>
<dbReference type="OrthoDB" id="982527at2"/>
<accession>A0A167J4P6</accession>
<gene>
    <name evidence="3" type="ORF">ULVI_06255</name>
</gene>
<dbReference type="InterPro" id="IPR035940">
    <property type="entry name" value="CAP_sf"/>
</dbReference>
<sequence>MKLLRTSLLAIVLLCFATSCQKDEDTLPNPENYTIDISLAEQTNWELAAEVLELVNEHRSTMDLTPIKKDQQYASAYAVEHTLYMIDVHGINHDNFTYRSAGLQSRGATHVGENVAYGYNTAEDLVHAWLNSPSHKKIIEGDFSHSGFGILKNDSGAYFFTQLFYKK</sequence>
<dbReference type="PANTHER" id="PTHR31157">
    <property type="entry name" value="SCP DOMAIN-CONTAINING PROTEIN"/>
    <property type="match status" value="1"/>
</dbReference>
<evidence type="ECO:0000313" key="3">
    <source>
        <dbReference type="EMBL" id="OAB80336.1"/>
    </source>
</evidence>
<dbReference type="SUPFAM" id="SSF55797">
    <property type="entry name" value="PR-1-like"/>
    <property type="match status" value="1"/>
</dbReference>
<dbReference type="PROSITE" id="PS51257">
    <property type="entry name" value="PROKAR_LIPOPROTEIN"/>
    <property type="match status" value="1"/>
</dbReference>
<proteinExistence type="predicted"/>
<comment type="caution">
    <text evidence="3">The sequence shown here is derived from an EMBL/GenBank/DDBJ whole genome shotgun (WGS) entry which is preliminary data.</text>
</comment>
<organism evidence="3 4">
    <name type="scientific">Cochleicola gelatinilyticus</name>
    <dbReference type="NCBI Taxonomy" id="1763537"/>
    <lineage>
        <taxon>Bacteria</taxon>
        <taxon>Pseudomonadati</taxon>
        <taxon>Bacteroidota</taxon>
        <taxon>Flavobacteriia</taxon>
        <taxon>Flavobacteriales</taxon>
        <taxon>Flavobacteriaceae</taxon>
        <taxon>Cochleicola</taxon>
    </lineage>
</organism>
<evidence type="ECO:0000259" key="2">
    <source>
        <dbReference type="Pfam" id="PF00188"/>
    </source>
</evidence>
<keyword evidence="1" id="KW-0732">Signal</keyword>
<dbReference type="InterPro" id="IPR014044">
    <property type="entry name" value="CAP_dom"/>
</dbReference>
<dbReference type="Proteomes" id="UP000077013">
    <property type="component" value="Unassembled WGS sequence"/>
</dbReference>
<feature type="domain" description="SCP" evidence="2">
    <location>
        <begin position="52"/>
        <end position="164"/>
    </location>
</feature>
<dbReference type="Pfam" id="PF00188">
    <property type="entry name" value="CAP"/>
    <property type="match status" value="1"/>
</dbReference>
<dbReference type="RefSeq" id="WP_068590816.1">
    <property type="nucleotide sequence ID" value="NZ_LRXL01000026.1"/>
</dbReference>
<feature type="chain" id="PRO_5007888639" description="SCP domain-containing protein" evidence="1">
    <location>
        <begin position="23"/>
        <end position="167"/>
    </location>
</feature>
<name>A0A167J4P6_9FLAO</name>
<dbReference type="STRING" id="1763537.ULVI_06255"/>
<keyword evidence="4" id="KW-1185">Reference proteome</keyword>
<feature type="signal peptide" evidence="1">
    <location>
        <begin position="1"/>
        <end position="22"/>
    </location>
</feature>
<dbReference type="AlphaFoldDB" id="A0A167J4P6"/>
<protein>
    <recommendedName>
        <fullName evidence="2">SCP domain-containing protein</fullName>
    </recommendedName>
</protein>
<evidence type="ECO:0000256" key="1">
    <source>
        <dbReference type="SAM" id="SignalP"/>
    </source>
</evidence>
<reference evidence="3 4" key="1">
    <citation type="submission" date="2016-02" db="EMBL/GenBank/DDBJ databases">
        <title>Ulvibacter sp. LPB0005, isolated from Thais luteostoma.</title>
        <authorList>
            <person name="Shin S.-K."/>
            <person name="Yi H."/>
        </authorList>
    </citation>
    <scope>NUCLEOTIDE SEQUENCE [LARGE SCALE GENOMIC DNA]</scope>
    <source>
        <strain evidence="3 4">LPB0005</strain>
    </source>
</reference>
<dbReference type="Gene3D" id="3.40.33.10">
    <property type="entry name" value="CAP"/>
    <property type="match status" value="1"/>
</dbReference>
<evidence type="ECO:0000313" key="4">
    <source>
        <dbReference type="Proteomes" id="UP000077013"/>
    </source>
</evidence>
<dbReference type="PANTHER" id="PTHR31157:SF30">
    <property type="entry name" value="SCP DOMAIN-CONTAINING PROTEIN"/>
    <property type="match status" value="1"/>
</dbReference>